<evidence type="ECO:0000256" key="1">
    <source>
        <dbReference type="SAM" id="Phobius"/>
    </source>
</evidence>
<evidence type="ECO:0008006" key="4">
    <source>
        <dbReference type="Google" id="ProtNLM"/>
    </source>
</evidence>
<organism evidence="2 3">
    <name type="scientific">Hibiscus sabdariffa</name>
    <name type="common">roselle</name>
    <dbReference type="NCBI Taxonomy" id="183260"/>
    <lineage>
        <taxon>Eukaryota</taxon>
        <taxon>Viridiplantae</taxon>
        <taxon>Streptophyta</taxon>
        <taxon>Embryophyta</taxon>
        <taxon>Tracheophyta</taxon>
        <taxon>Spermatophyta</taxon>
        <taxon>Magnoliopsida</taxon>
        <taxon>eudicotyledons</taxon>
        <taxon>Gunneridae</taxon>
        <taxon>Pentapetalae</taxon>
        <taxon>rosids</taxon>
        <taxon>malvids</taxon>
        <taxon>Malvales</taxon>
        <taxon>Malvaceae</taxon>
        <taxon>Malvoideae</taxon>
        <taxon>Hibiscus</taxon>
    </lineage>
</organism>
<dbReference type="Proteomes" id="UP001396334">
    <property type="component" value="Unassembled WGS sequence"/>
</dbReference>
<feature type="transmembrane region" description="Helical" evidence="1">
    <location>
        <begin position="150"/>
        <end position="170"/>
    </location>
</feature>
<protein>
    <recommendedName>
        <fullName evidence="4">Reverse transcriptase zinc-binding domain-containing protein</fullName>
    </recommendedName>
</protein>
<name>A0ABR2QCI4_9ROSI</name>
<evidence type="ECO:0000313" key="3">
    <source>
        <dbReference type="Proteomes" id="UP001396334"/>
    </source>
</evidence>
<accession>A0ABR2QCI4</accession>
<gene>
    <name evidence="2" type="ORF">V6N11_083779</name>
</gene>
<keyword evidence="3" id="KW-1185">Reference proteome</keyword>
<dbReference type="EMBL" id="JBBPBN010000041">
    <property type="protein sequence ID" value="KAK8998388.1"/>
    <property type="molecule type" value="Genomic_DNA"/>
</dbReference>
<keyword evidence="1" id="KW-0812">Transmembrane</keyword>
<keyword evidence="1" id="KW-1133">Transmembrane helix</keyword>
<sequence length="245" mass="27593">MNSNDLKSLAVAFYTNLFTTEVSDGYAYHVRGHFEPLSSTEVNNLSDSLGWLPSLDRSFSVRSAYRVRMGLGILNADPIWKTIAQFQGNQRLWTFLWLLAHGSILTNVERARRHLTSDDRCVWFGGIVGLRFAICLSGNCFVFNLADSSFATFNGDEWFYLFGVVLWFIWKHRNMLIFEQDAVSGEPVIVVACCLVQACRDARSLRGEQVPARSQLCQRIVARWKCPAAGCFKVNTDGARCIADG</sequence>
<keyword evidence="1" id="KW-0472">Membrane</keyword>
<reference evidence="2 3" key="1">
    <citation type="journal article" date="2024" name="G3 (Bethesda)">
        <title>Genome assembly of Hibiscus sabdariffa L. provides insights into metabolisms of medicinal natural products.</title>
        <authorList>
            <person name="Kim T."/>
        </authorList>
    </citation>
    <scope>NUCLEOTIDE SEQUENCE [LARGE SCALE GENOMIC DNA]</scope>
    <source>
        <strain evidence="2">TK-2024</strain>
        <tissue evidence="2">Old leaves</tissue>
    </source>
</reference>
<feature type="transmembrane region" description="Helical" evidence="1">
    <location>
        <begin position="121"/>
        <end position="144"/>
    </location>
</feature>
<proteinExistence type="predicted"/>
<evidence type="ECO:0000313" key="2">
    <source>
        <dbReference type="EMBL" id="KAK8998388.1"/>
    </source>
</evidence>
<comment type="caution">
    <text evidence="2">The sequence shown here is derived from an EMBL/GenBank/DDBJ whole genome shotgun (WGS) entry which is preliminary data.</text>
</comment>